<dbReference type="EMBL" id="JARPTC010000001">
    <property type="protein sequence ID" value="MDO7785701.1"/>
    <property type="molecule type" value="Genomic_DNA"/>
</dbReference>
<dbReference type="Pfam" id="PF00392">
    <property type="entry name" value="GntR"/>
    <property type="match status" value="1"/>
</dbReference>
<dbReference type="PRINTS" id="PR00035">
    <property type="entry name" value="HTHGNTR"/>
</dbReference>
<dbReference type="InterPro" id="IPR050679">
    <property type="entry name" value="Bact_HTH_transcr_reg"/>
</dbReference>
<evidence type="ECO:0000256" key="1">
    <source>
        <dbReference type="ARBA" id="ARBA00023015"/>
    </source>
</evidence>
<dbReference type="GO" id="GO:0003677">
    <property type="term" value="F:DNA binding"/>
    <property type="evidence" value="ECO:0007669"/>
    <property type="project" value="UniProtKB-KW"/>
</dbReference>
<keyword evidence="3" id="KW-0804">Transcription</keyword>
<protein>
    <submittedName>
        <fullName evidence="5">GntR family transcriptional regulator</fullName>
    </submittedName>
</protein>
<evidence type="ECO:0000256" key="2">
    <source>
        <dbReference type="ARBA" id="ARBA00023125"/>
    </source>
</evidence>
<keyword evidence="6" id="KW-1185">Reference proteome</keyword>
<dbReference type="InterPro" id="IPR036388">
    <property type="entry name" value="WH-like_DNA-bd_sf"/>
</dbReference>
<proteinExistence type="predicted"/>
<dbReference type="RefSeq" id="WP_304540285.1">
    <property type="nucleotide sequence ID" value="NZ_JARPTC010000001.1"/>
</dbReference>
<dbReference type="PROSITE" id="PS50949">
    <property type="entry name" value="HTH_GNTR"/>
    <property type="match status" value="1"/>
</dbReference>
<dbReference type="GO" id="GO:0045892">
    <property type="term" value="P:negative regulation of DNA-templated transcription"/>
    <property type="evidence" value="ECO:0007669"/>
    <property type="project" value="TreeGrafter"/>
</dbReference>
<dbReference type="CDD" id="cd07377">
    <property type="entry name" value="WHTH_GntR"/>
    <property type="match status" value="1"/>
</dbReference>
<reference evidence="5" key="2">
    <citation type="submission" date="2023-03" db="EMBL/GenBank/DDBJ databases">
        <authorList>
            <person name="Zhang Z."/>
        </authorList>
    </citation>
    <scope>NUCLEOTIDE SEQUENCE</scope>
    <source>
        <strain evidence="5">DSA</strain>
    </source>
</reference>
<dbReference type="InterPro" id="IPR028978">
    <property type="entry name" value="Chorismate_lyase_/UTRA_dom_sf"/>
</dbReference>
<dbReference type="SUPFAM" id="SSF64288">
    <property type="entry name" value="Chorismate lyase-like"/>
    <property type="match status" value="1"/>
</dbReference>
<dbReference type="PANTHER" id="PTHR44846:SF1">
    <property type="entry name" value="MANNOSYL-D-GLYCERATE TRANSPORT_METABOLISM SYSTEM REPRESSOR MNGR-RELATED"/>
    <property type="match status" value="1"/>
</dbReference>
<reference evidence="5" key="1">
    <citation type="journal article" date="2023" name="J. Hazard. Mater.">
        <title>Anaerobic biodegradation of pyrene and benzo[a]pyrene by a new sulfate-reducing Desulforamulus aquiferis strain DSA.</title>
        <authorList>
            <person name="Zhang Z."/>
            <person name="Sun J."/>
            <person name="Gong X."/>
            <person name="Wang C."/>
            <person name="Wang H."/>
        </authorList>
    </citation>
    <scope>NUCLEOTIDE SEQUENCE</scope>
    <source>
        <strain evidence="5">DSA</strain>
    </source>
</reference>
<dbReference type="InterPro" id="IPR000524">
    <property type="entry name" value="Tscrpt_reg_HTH_GntR"/>
</dbReference>
<dbReference type="InterPro" id="IPR011663">
    <property type="entry name" value="UTRA"/>
</dbReference>
<keyword evidence="1" id="KW-0805">Transcription regulation</keyword>
<keyword evidence="2" id="KW-0238">DNA-binding</keyword>
<dbReference type="Gene3D" id="1.10.10.10">
    <property type="entry name" value="Winged helix-like DNA-binding domain superfamily/Winged helix DNA-binding domain"/>
    <property type="match status" value="1"/>
</dbReference>
<dbReference type="PANTHER" id="PTHR44846">
    <property type="entry name" value="MANNOSYL-D-GLYCERATE TRANSPORT/METABOLISM SYSTEM REPRESSOR MNGR-RELATED"/>
    <property type="match status" value="1"/>
</dbReference>
<evidence type="ECO:0000313" key="5">
    <source>
        <dbReference type="EMBL" id="MDO7785701.1"/>
    </source>
</evidence>
<dbReference type="InterPro" id="IPR036390">
    <property type="entry name" value="WH_DNA-bd_sf"/>
</dbReference>
<organism evidence="5 6">
    <name type="scientific">Desulforamulus aquiferis</name>
    <dbReference type="NCBI Taxonomy" id="1397668"/>
    <lineage>
        <taxon>Bacteria</taxon>
        <taxon>Bacillati</taxon>
        <taxon>Bacillota</taxon>
        <taxon>Clostridia</taxon>
        <taxon>Eubacteriales</taxon>
        <taxon>Peptococcaceae</taxon>
        <taxon>Desulforamulus</taxon>
    </lineage>
</organism>
<comment type="caution">
    <text evidence="5">The sequence shown here is derived from an EMBL/GenBank/DDBJ whole genome shotgun (WGS) entry which is preliminary data.</text>
</comment>
<dbReference type="SUPFAM" id="SSF46785">
    <property type="entry name" value="Winged helix' DNA-binding domain"/>
    <property type="match status" value="1"/>
</dbReference>
<dbReference type="SMART" id="SM00866">
    <property type="entry name" value="UTRA"/>
    <property type="match status" value="1"/>
</dbReference>
<dbReference type="Proteomes" id="UP001172911">
    <property type="component" value="Unassembled WGS sequence"/>
</dbReference>
<evidence type="ECO:0000259" key="4">
    <source>
        <dbReference type="PROSITE" id="PS50949"/>
    </source>
</evidence>
<dbReference type="Pfam" id="PF07702">
    <property type="entry name" value="UTRA"/>
    <property type="match status" value="1"/>
</dbReference>
<evidence type="ECO:0000313" key="6">
    <source>
        <dbReference type="Proteomes" id="UP001172911"/>
    </source>
</evidence>
<dbReference type="Gene3D" id="3.40.1410.10">
    <property type="entry name" value="Chorismate lyase-like"/>
    <property type="match status" value="1"/>
</dbReference>
<dbReference type="SMART" id="SM00345">
    <property type="entry name" value="HTH_GNTR"/>
    <property type="match status" value="1"/>
</dbReference>
<sequence length="240" mass="26891">MALDFQSPLPLHVQLKEVLRKDIEKGSYTEKIPSERELMDMFSVSRSTVREAVSSLVREGVLEKIHGKGTFVTTHKVNEWLGNIKSFTETVENMGMKPGIQLINHGTQNNSVIAETLGVEDYYAIERLRFADGEPIAIERTYYPMEIGQKLAEHDLNEVTLYSLLESIGVSLNEAEQKITAAVASEEDHKLLGIPASASILLVERLTTDPQGNIVEYNHSTYRADKYAFCIKMSRKSGSL</sequence>
<accession>A0AAW7Z835</accession>
<gene>
    <name evidence="5" type="ORF">P6N53_00450</name>
</gene>
<evidence type="ECO:0000256" key="3">
    <source>
        <dbReference type="ARBA" id="ARBA00023163"/>
    </source>
</evidence>
<dbReference type="AlphaFoldDB" id="A0AAW7Z835"/>
<name>A0AAW7Z835_9FIRM</name>
<dbReference type="GO" id="GO:0003700">
    <property type="term" value="F:DNA-binding transcription factor activity"/>
    <property type="evidence" value="ECO:0007669"/>
    <property type="project" value="InterPro"/>
</dbReference>
<feature type="domain" description="HTH gntR-type" evidence="4">
    <location>
        <begin position="9"/>
        <end position="75"/>
    </location>
</feature>